<dbReference type="AlphaFoldDB" id="A0A391NMZ1"/>
<evidence type="ECO:0000313" key="3">
    <source>
        <dbReference type="Proteomes" id="UP000265618"/>
    </source>
</evidence>
<gene>
    <name evidence="2" type="ORF">KIPB_003367</name>
</gene>
<protein>
    <submittedName>
        <fullName evidence="2">Uncharacterized protein</fullName>
    </submittedName>
</protein>
<accession>A0A391NMZ1</accession>
<keyword evidence="3" id="KW-1185">Reference proteome</keyword>
<feature type="region of interest" description="Disordered" evidence="1">
    <location>
        <begin position="76"/>
        <end position="95"/>
    </location>
</feature>
<evidence type="ECO:0000256" key="1">
    <source>
        <dbReference type="SAM" id="MobiDB-lite"/>
    </source>
</evidence>
<comment type="caution">
    <text evidence="2">The sequence shown here is derived from an EMBL/GenBank/DDBJ whole genome shotgun (WGS) entry which is preliminary data.</text>
</comment>
<reference evidence="2 3" key="1">
    <citation type="journal article" date="2018" name="PLoS ONE">
        <title>The draft genome of Kipferlia bialata reveals reductive genome evolution in fornicate parasites.</title>
        <authorList>
            <person name="Tanifuji G."/>
            <person name="Takabayashi S."/>
            <person name="Kume K."/>
            <person name="Takagi M."/>
            <person name="Nakayama T."/>
            <person name="Kamikawa R."/>
            <person name="Inagaki Y."/>
            <person name="Hashimoto T."/>
        </authorList>
    </citation>
    <scope>NUCLEOTIDE SEQUENCE [LARGE SCALE GENOMIC DNA]</scope>
    <source>
        <strain evidence="2">NY0173</strain>
    </source>
</reference>
<name>A0A391NMZ1_9EUKA</name>
<dbReference type="EMBL" id="BDIP01000639">
    <property type="protein sequence ID" value="GCA62410.1"/>
    <property type="molecule type" value="Genomic_DNA"/>
</dbReference>
<dbReference type="Proteomes" id="UP000265618">
    <property type="component" value="Unassembled WGS sequence"/>
</dbReference>
<evidence type="ECO:0000313" key="2">
    <source>
        <dbReference type="EMBL" id="GCA62410.1"/>
    </source>
</evidence>
<proteinExistence type="predicted"/>
<organism evidence="2 3">
    <name type="scientific">Kipferlia bialata</name>
    <dbReference type="NCBI Taxonomy" id="797122"/>
    <lineage>
        <taxon>Eukaryota</taxon>
        <taxon>Metamonada</taxon>
        <taxon>Carpediemonas-like organisms</taxon>
        <taxon>Kipferlia</taxon>
    </lineage>
</organism>
<sequence length="107" mass="11597">MGQPHLMAPLIEHTLRPPYVLPIPGGLGAYKTADSLRYLLGDLADIDADVYGACRICQFNTVAGYALSHTALVQPVPEDMDTDPTPIPVSMATTRDQVPQYLTDETV</sequence>